<evidence type="ECO:0000256" key="1">
    <source>
        <dbReference type="ARBA" id="ARBA00022468"/>
    </source>
</evidence>
<protein>
    <submittedName>
        <fullName evidence="3">TBC1 domain family member 21</fullName>
    </submittedName>
</protein>
<dbReference type="Gene3D" id="1.10.8.270">
    <property type="entry name" value="putative rabgap domain of human tbc1 domain family member 14 like domains"/>
    <property type="match status" value="1"/>
</dbReference>
<dbReference type="SUPFAM" id="SSF47923">
    <property type="entry name" value="Ypt/Rab-GAP domain of gyp1p"/>
    <property type="match status" value="2"/>
</dbReference>
<evidence type="ECO:0000259" key="2">
    <source>
        <dbReference type="PROSITE" id="PS50086"/>
    </source>
</evidence>
<organism evidence="3 4">
    <name type="scientific">Pseudonaja textilis</name>
    <name type="common">Eastern brown snake</name>
    <dbReference type="NCBI Taxonomy" id="8673"/>
    <lineage>
        <taxon>Eukaryota</taxon>
        <taxon>Metazoa</taxon>
        <taxon>Chordata</taxon>
        <taxon>Craniata</taxon>
        <taxon>Vertebrata</taxon>
        <taxon>Euteleostomi</taxon>
        <taxon>Lepidosauria</taxon>
        <taxon>Squamata</taxon>
        <taxon>Bifurcata</taxon>
        <taxon>Unidentata</taxon>
        <taxon>Episquamata</taxon>
        <taxon>Toxicofera</taxon>
        <taxon>Serpentes</taxon>
        <taxon>Colubroidea</taxon>
        <taxon>Elapidae</taxon>
        <taxon>Hydrophiinae</taxon>
        <taxon>Pseudonaja</taxon>
    </lineage>
</organism>
<keyword evidence="1" id="KW-0343">GTPase activation</keyword>
<dbReference type="Ensembl" id="ENSPTXT00000021380.1">
    <property type="protein sequence ID" value="ENSPTXP00000020745.1"/>
    <property type="gene ID" value="ENSPTXG00000014346.1"/>
</dbReference>
<feature type="domain" description="Rab-GAP TBC" evidence="2">
    <location>
        <begin position="72"/>
        <end position="276"/>
    </location>
</feature>
<dbReference type="GeneTree" id="ENSGT00730000111374"/>
<name>A0A670ZAH3_PSETE</name>
<dbReference type="PANTHER" id="PTHR22957:SF489">
    <property type="entry name" value="TBC1 DOMAIN FAMILY MEMBER 21"/>
    <property type="match status" value="1"/>
</dbReference>
<dbReference type="GO" id="GO:0003779">
    <property type="term" value="F:actin binding"/>
    <property type="evidence" value="ECO:0007669"/>
    <property type="project" value="Ensembl"/>
</dbReference>
<dbReference type="GO" id="GO:0005096">
    <property type="term" value="F:GTPase activator activity"/>
    <property type="evidence" value="ECO:0007669"/>
    <property type="project" value="UniProtKB-KW"/>
</dbReference>
<dbReference type="GO" id="GO:0120317">
    <property type="term" value="P:sperm mitochondrial sheath assembly"/>
    <property type="evidence" value="ECO:0007669"/>
    <property type="project" value="Ensembl"/>
</dbReference>
<sequence length="349" mass="41393">PTVPSTIGTLESCLPSLVLLFNKLNFRLFDFYSIQRIKKLPIDAAEWESYFDESGQILKSQNYVASQILEKGLDLSVRSEAWKFLTGYYPWKSSYDERLTTDSMRRKTYESLCNMYTKIEPLLETEHRDFTEVQNFIQSDVQRLYIKDAQGNQLVDKKQLEKILLLNYVCNLNAEYQQGFHEMLLLFRLLVEKEHEIYWLFQFFLQKTENSCIINVGVPKNLVILKALIAFMDPIFAKHLGQVVSSLFPWFCLFFQRVFKSFEDVWRMWEVFLTGHPCKNFQVIIAYTMLQMVRDQILREDLEEDEILMLCHSIVDLDANDLIARACNIYELFLKHEDKVNKEFYNCPM</sequence>
<dbReference type="InterPro" id="IPR035969">
    <property type="entry name" value="Rab-GAP_TBC_sf"/>
</dbReference>
<reference evidence="3" key="1">
    <citation type="submission" date="2025-08" db="UniProtKB">
        <authorList>
            <consortium name="Ensembl"/>
        </authorList>
    </citation>
    <scope>IDENTIFICATION</scope>
</reference>
<dbReference type="AlphaFoldDB" id="A0A670ZAH3"/>
<dbReference type="GO" id="GO:0031267">
    <property type="term" value="F:small GTPase binding"/>
    <property type="evidence" value="ECO:0007669"/>
    <property type="project" value="Ensembl"/>
</dbReference>
<keyword evidence="4" id="KW-1185">Reference proteome</keyword>
<dbReference type="PROSITE" id="PS50086">
    <property type="entry name" value="TBC_RABGAP"/>
    <property type="match status" value="1"/>
</dbReference>
<dbReference type="GO" id="GO:0097225">
    <property type="term" value="C:sperm midpiece"/>
    <property type="evidence" value="ECO:0007669"/>
    <property type="project" value="Ensembl"/>
</dbReference>
<dbReference type="GO" id="GO:0001669">
    <property type="term" value="C:acrosomal vesicle"/>
    <property type="evidence" value="ECO:0007669"/>
    <property type="project" value="Ensembl"/>
</dbReference>
<dbReference type="Pfam" id="PF00566">
    <property type="entry name" value="RabGAP-TBC"/>
    <property type="match status" value="1"/>
</dbReference>
<evidence type="ECO:0000313" key="4">
    <source>
        <dbReference type="Proteomes" id="UP000472273"/>
    </source>
</evidence>
<proteinExistence type="predicted"/>
<reference evidence="3" key="2">
    <citation type="submission" date="2025-09" db="UniProtKB">
        <authorList>
            <consortium name="Ensembl"/>
        </authorList>
    </citation>
    <scope>IDENTIFICATION</scope>
</reference>
<dbReference type="OMA" id="NIACDIQ"/>
<dbReference type="Gene3D" id="1.10.472.80">
    <property type="entry name" value="Ypt/Rab-GAP domain of gyp1p, domain 3"/>
    <property type="match status" value="1"/>
</dbReference>
<dbReference type="PANTHER" id="PTHR22957">
    <property type="entry name" value="TBC1 DOMAIN FAMILY MEMBER GTPASE-ACTIVATING PROTEIN"/>
    <property type="match status" value="1"/>
</dbReference>
<dbReference type="InterPro" id="IPR000195">
    <property type="entry name" value="Rab-GAP-TBC_dom"/>
</dbReference>
<dbReference type="SMART" id="SM00164">
    <property type="entry name" value="TBC"/>
    <property type="match status" value="1"/>
</dbReference>
<dbReference type="GO" id="GO:0007288">
    <property type="term" value="P:sperm axoneme assembly"/>
    <property type="evidence" value="ECO:0007669"/>
    <property type="project" value="Ensembl"/>
</dbReference>
<gene>
    <name evidence="3" type="primary">TBC1D21</name>
</gene>
<evidence type="ECO:0000313" key="3">
    <source>
        <dbReference type="Ensembl" id="ENSPTXP00000020745.1"/>
    </source>
</evidence>
<accession>A0A670ZAH3</accession>
<dbReference type="Proteomes" id="UP000472273">
    <property type="component" value="Unplaced"/>
</dbReference>
<dbReference type="FunFam" id="1.10.8.270:FF:000029">
    <property type="entry name" value="TBC1 domain family member 21"/>
    <property type="match status" value="1"/>
</dbReference>